<feature type="chain" id="PRO_5013345945" evidence="2">
    <location>
        <begin position="20"/>
        <end position="223"/>
    </location>
</feature>
<reference evidence="4" key="1">
    <citation type="submission" date="2017-04" db="EMBL/GenBank/DDBJ databases">
        <authorList>
            <person name="Varghese N."/>
            <person name="Submissions S."/>
        </authorList>
    </citation>
    <scope>NUCLEOTIDE SEQUENCE [LARGE SCALE GENOMIC DNA]</scope>
    <source>
        <strain evidence="4">RKEM611</strain>
    </source>
</reference>
<feature type="signal peptide" evidence="2">
    <location>
        <begin position="1"/>
        <end position="19"/>
    </location>
</feature>
<organism evidence="3 4">
    <name type="scientific">Pseudobacteriovorax antillogorgiicola</name>
    <dbReference type="NCBI Taxonomy" id="1513793"/>
    <lineage>
        <taxon>Bacteria</taxon>
        <taxon>Pseudomonadati</taxon>
        <taxon>Bdellovibrionota</taxon>
        <taxon>Oligoflexia</taxon>
        <taxon>Oligoflexales</taxon>
        <taxon>Pseudobacteriovoracaceae</taxon>
        <taxon>Pseudobacteriovorax</taxon>
    </lineage>
</organism>
<accession>A0A1Y6B798</accession>
<keyword evidence="4" id="KW-1185">Reference proteome</keyword>
<evidence type="ECO:0000256" key="1">
    <source>
        <dbReference type="SAM" id="MobiDB-lite"/>
    </source>
</evidence>
<evidence type="ECO:0000256" key="2">
    <source>
        <dbReference type="SAM" id="SignalP"/>
    </source>
</evidence>
<gene>
    <name evidence="3" type="ORF">SAMN06296036_102300</name>
</gene>
<evidence type="ECO:0000313" key="3">
    <source>
        <dbReference type="EMBL" id="SME96616.1"/>
    </source>
</evidence>
<evidence type="ECO:0000313" key="4">
    <source>
        <dbReference type="Proteomes" id="UP000192907"/>
    </source>
</evidence>
<dbReference type="AlphaFoldDB" id="A0A1Y6B798"/>
<proteinExistence type="predicted"/>
<dbReference type="Proteomes" id="UP000192907">
    <property type="component" value="Unassembled WGS sequence"/>
</dbReference>
<dbReference type="EMBL" id="FWZT01000002">
    <property type="protein sequence ID" value="SME96616.1"/>
    <property type="molecule type" value="Genomic_DNA"/>
</dbReference>
<feature type="region of interest" description="Disordered" evidence="1">
    <location>
        <begin position="25"/>
        <end position="68"/>
    </location>
</feature>
<dbReference type="STRING" id="1513793.SAMN06296036_102300"/>
<sequence>MPKFLLFITFFCVSCSSFTSGFSGENGTGETQPASADAESEAQTTAPVPEEVGDDTSEPPCTDDQPPLTQADLLTDQVINGAENQSIVYELFVTDCQGTPIGIQGSVAFDAFARLSPFGAAIGYLVQEGESKLEIDQGQLEIAVGKDLFGNTGDEYGYYQTNDLELSTSVRTVILVLDVSGLSFRPVESQENLEAYDIPTYLSIGDSMPIEKTVKFVINPESS</sequence>
<keyword evidence="2" id="KW-0732">Signal</keyword>
<dbReference type="RefSeq" id="WP_132315176.1">
    <property type="nucleotide sequence ID" value="NZ_FWZT01000002.1"/>
</dbReference>
<protein>
    <submittedName>
        <fullName evidence="3">Uncharacterized protein</fullName>
    </submittedName>
</protein>
<name>A0A1Y6B798_9BACT</name>